<feature type="compositionally biased region" description="Low complexity" evidence="2">
    <location>
        <begin position="842"/>
        <end position="857"/>
    </location>
</feature>
<feature type="compositionally biased region" description="Basic and acidic residues" evidence="2">
    <location>
        <begin position="813"/>
        <end position="824"/>
    </location>
</feature>
<evidence type="ECO:0000313" key="5">
    <source>
        <dbReference type="EMBL" id="MTW35526.1"/>
    </source>
</evidence>
<feature type="compositionally biased region" description="Basic and acidic residues" evidence="2">
    <location>
        <begin position="832"/>
        <end position="841"/>
    </location>
</feature>
<sequence length="940" mass="106194">MLVRVRGAIEGIGKYLKEGHKAGREHSRDELDERLILAGDLDITDAIINSLDGTGQLYNHITLSFKEDFIPEETLAAIVEDFRAFAMSAFREEEYNFYAEAHLPKIKSLINNKEGKLYERKPHIHILIPKVNLLTGKRAEPFGFFKLSEEHIAAWQQKINNQYGLADPQDNRRYDFTDASEMISRYKGDTFDGANKELRGRILDAVLSRKIESYEQFSEMLKEFGAVRQRNSGKPNQYANVKPADSPKGINLKDYVFSREFLALSIEDKRRYIATEDHRTYQAAAAPRKTSAECEAILKDWHERRAKEVKYLNSGYTSLYERYSKQMNRDQKIAFLAERELRFYQRHLGADYGRDTTDRTDARAAAFERIGDNLRSSSADLAAARGAAGNLDRAAGNLADRAAIRAVATALERRAGNQRQSRAPAQHGAERAANGVVGRYRRELDERRAVGQAAKGGEFGEIKQHLEAGRLLAHLSKSHGVIVEKYEVTRGKDGSERIKCGNRNLNVSDFLTKEMSLPWKDAAPILREVYAAQRGRVHHQAKQAPNRELWAKYQDWKKNDAPHEQREAKRQIRAAHKEAIAQATKEFNAARSRIEGDRTLARGEAKRLIDIAKATREHAKKEARDSRNVALAAEREKWSEKEGKLYKRFLAEAAQTTDPYAEAALDELRKHAPDVAEKEDAASYIKAADQNAKEQGAPIKREMRYSVDLKGHVTYKIDGREALKDEGKRVNILRASDGDVIEQGLYLAKAKFGKVLTLHGSDEFKAEAVRIAVEKNIPVDFSDQHLQRMKHQLEQQKAERQRLREQGRKAIEVERARKEKEKAEAAQQARAKAKEKTKTDAGKPAPATAKDATAAPVQAPEPVLAVPGSQPPHKQHGTYKGEVLAVDNAYVYQQTGKNVVHHLRTQFNELPKVGDELAIRYDAGKVTHVKEIDRGHGYGR</sequence>
<feature type="domain" description="KfrB" evidence="3">
    <location>
        <begin position="878"/>
        <end position="929"/>
    </location>
</feature>
<feature type="region of interest" description="Disordered" evidence="2">
    <location>
        <begin position="813"/>
        <end position="857"/>
    </location>
</feature>
<feature type="domain" description="Large polyvalent protein-associated" evidence="4">
    <location>
        <begin position="703"/>
        <end position="793"/>
    </location>
</feature>
<evidence type="ECO:0000256" key="1">
    <source>
        <dbReference type="SAM" id="Coils"/>
    </source>
</evidence>
<accession>A0ABW9SV52</accession>
<feature type="coiled-coil region" evidence="1">
    <location>
        <begin position="573"/>
        <end position="636"/>
    </location>
</feature>
<reference evidence="5 6" key="1">
    <citation type="submission" date="2019-11" db="EMBL/GenBank/DDBJ databases">
        <title>Type strains purchased from KCTC, JCM and DSMZ.</title>
        <authorList>
            <person name="Lu H."/>
        </authorList>
    </citation>
    <scope>NUCLEOTIDE SEQUENCE [LARGE SCALE GENOMIC DNA]</scope>
    <source>
        <strain evidence="5 6">DSM 103461</strain>
    </source>
</reference>
<keyword evidence="1" id="KW-0175">Coiled coil</keyword>
<evidence type="ECO:0000259" key="4">
    <source>
        <dbReference type="Pfam" id="PF18821"/>
    </source>
</evidence>
<evidence type="ECO:0000256" key="2">
    <source>
        <dbReference type="SAM" id="MobiDB-lite"/>
    </source>
</evidence>
<gene>
    <name evidence="5" type="ORF">GM655_22280</name>
</gene>
<dbReference type="Pfam" id="PF18790">
    <property type="entry name" value="KfrB"/>
    <property type="match status" value="1"/>
</dbReference>
<dbReference type="InterPro" id="IPR040677">
    <property type="entry name" value="LPD7"/>
</dbReference>
<organism evidence="5 6">
    <name type="scientific">Pseudoduganella danionis</name>
    <dbReference type="NCBI Taxonomy" id="1890295"/>
    <lineage>
        <taxon>Bacteria</taxon>
        <taxon>Pseudomonadati</taxon>
        <taxon>Pseudomonadota</taxon>
        <taxon>Betaproteobacteria</taxon>
        <taxon>Burkholderiales</taxon>
        <taxon>Oxalobacteraceae</taxon>
        <taxon>Telluria group</taxon>
        <taxon>Pseudoduganella</taxon>
    </lineage>
</organism>
<evidence type="ECO:0000259" key="3">
    <source>
        <dbReference type="Pfam" id="PF18790"/>
    </source>
</evidence>
<protein>
    <submittedName>
        <fullName evidence="5">Relaxase/mobilization nuclease domain-containing protein</fullName>
    </submittedName>
</protein>
<dbReference type="Proteomes" id="UP000735592">
    <property type="component" value="Unassembled WGS sequence"/>
</dbReference>
<dbReference type="RefSeq" id="WP_155436857.1">
    <property type="nucleotide sequence ID" value="NZ_JBHLXK010000011.1"/>
</dbReference>
<evidence type="ECO:0000313" key="6">
    <source>
        <dbReference type="Proteomes" id="UP000735592"/>
    </source>
</evidence>
<dbReference type="Pfam" id="PF18821">
    <property type="entry name" value="LPD7"/>
    <property type="match status" value="1"/>
</dbReference>
<proteinExistence type="predicted"/>
<dbReference type="EMBL" id="WNKW01000014">
    <property type="protein sequence ID" value="MTW35526.1"/>
    <property type="molecule type" value="Genomic_DNA"/>
</dbReference>
<dbReference type="InterPro" id="IPR040782">
    <property type="entry name" value="KfrB"/>
</dbReference>
<name>A0ABW9SV52_9BURK</name>
<keyword evidence="6" id="KW-1185">Reference proteome</keyword>
<comment type="caution">
    <text evidence="5">The sequence shown here is derived from an EMBL/GenBank/DDBJ whole genome shotgun (WGS) entry which is preliminary data.</text>
</comment>